<dbReference type="Proteomes" id="UP000188243">
    <property type="component" value="Chromosome"/>
</dbReference>
<sequence>MKLKLKITLLYSLFISTSALAELAKVQLNGFDVEYELAGEGKHTILLEAGGSAGLSDWDPVFESLTKHGKVIRYSRIGNGGSAQVKKNYSSEEYAAEAMLLLKTLKIDEPVVYIAHSYGAYIARVFAATYPNQIKALMLIEPASEHDVDIMRAIDLPRAEKEIAAIKLDDMKNGMSNQYLDFWAKRPLPDYPQIADIPVTVIASVKKYKKPSVLFFTDKAREMWGDLHSKWANAFPQGEIVITNKSYHYPQNDEPEMVVAQVVKLLERTK</sequence>
<dbReference type="EMBL" id="CP019628">
    <property type="protein sequence ID" value="AQQ01510.1"/>
    <property type="molecule type" value="Genomic_DNA"/>
</dbReference>
<reference evidence="3 4" key="1">
    <citation type="submission" date="2017-02" db="EMBL/GenBank/DDBJ databases">
        <title>Complete genome sequence of the cold-active Pseudoalteromonas aliena strain EH1 isolated from Arctic seawater.</title>
        <authorList>
            <person name="Kim E."/>
            <person name="Heo E."/>
            <person name="Kim H."/>
            <person name="Kim D."/>
        </authorList>
    </citation>
    <scope>NUCLEOTIDE SEQUENCE [LARGE SCALE GENOMIC DNA]</scope>
    <source>
        <strain evidence="3 4">EH1</strain>
    </source>
</reference>
<evidence type="ECO:0000313" key="4">
    <source>
        <dbReference type="Proteomes" id="UP000188243"/>
    </source>
</evidence>
<gene>
    <name evidence="3" type="ORF">B0W48_18050</name>
</gene>
<feature type="signal peptide" evidence="1">
    <location>
        <begin position="1"/>
        <end position="21"/>
    </location>
</feature>
<feature type="chain" id="PRO_5012907891" evidence="1">
    <location>
        <begin position="22"/>
        <end position="270"/>
    </location>
</feature>
<dbReference type="InterPro" id="IPR050266">
    <property type="entry name" value="AB_hydrolase_sf"/>
</dbReference>
<feature type="domain" description="AB hydrolase-1" evidence="2">
    <location>
        <begin position="45"/>
        <end position="171"/>
    </location>
</feature>
<keyword evidence="3" id="KW-0378">Hydrolase</keyword>
<protein>
    <submittedName>
        <fullName evidence="3">Alpha/beta hydrolase</fullName>
    </submittedName>
</protein>
<dbReference type="Pfam" id="PF00561">
    <property type="entry name" value="Abhydrolase_1"/>
    <property type="match status" value="1"/>
</dbReference>
<dbReference type="InterPro" id="IPR000073">
    <property type="entry name" value="AB_hydrolase_1"/>
</dbReference>
<proteinExistence type="predicted"/>
<dbReference type="AlphaFoldDB" id="A0A1Q2H2G0"/>
<dbReference type="PANTHER" id="PTHR43798">
    <property type="entry name" value="MONOACYLGLYCEROL LIPASE"/>
    <property type="match status" value="1"/>
</dbReference>
<dbReference type="Gene3D" id="3.40.50.1820">
    <property type="entry name" value="alpha/beta hydrolase"/>
    <property type="match status" value="1"/>
</dbReference>
<name>A0A1Q2H2G0_9GAMM</name>
<evidence type="ECO:0000259" key="2">
    <source>
        <dbReference type="Pfam" id="PF00561"/>
    </source>
</evidence>
<dbReference type="STRING" id="247523.B0W48_18050"/>
<accession>A0A1Q2H2G0</accession>
<dbReference type="RefSeq" id="WP_077538145.1">
    <property type="nucleotide sequence ID" value="NZ_CP019628.1"/>
</dbReference>
<dbReference type="SUPFAM" id="SSF53474">
    <property type="entry name" value="alpha/beta-Hydrolases"/>
    <property type="match status" value="1"/>
</dbReference>
<evidence type="ECO:0000313" key="3">
    <source>
        <dbReference type="EMBL" id="AQQ01510.1"/>
    </source>
</evidence>
<dbReference type="InterPro" id="IPR029058">
    <property type="entry name" value="AB_hydrolase_fold"/>
</dbReference>
<keyword evidence="1" id="KW-0732">Signal</keyword>
<evidence type="ECO:0000256" key="1">
    <source>
        <dbReference type="SAM" id="SignalP"/>
    </source>
</evidence>
<dbReference type="KEGG" id="paln:B0W48_18050"/>
<organism evidence="3 4">
    <name type="scientific">Pseudoalteromonas aliena</name>
    <dbReference type="NCBI Taxonomy" id="247523"/>
    <lineage>
        <taxon>Bacteria</taxon>
        <taxon>Pseudomonadati</taxon>
        <taxon>Pseudomonadota</taxon>
        <taxon>Gammaproteobacteria</taxon>
        <taxon>Alteromonadales</taxon>
        <taxon>Pseudoalteromonadaceae</taxon>
        <taxon>Pseudoalteromonas</taxon>
    </lineage>
</organism>
<dbReference type="GO" id="GO:0016787">
    <property type="term" value="F:hydrolase activity"/>
    <property type="evidence" value="ECO:0007669"/>
    <property type="project" value="UniProtKB-KW"/>
</dbReference>